<gene>
    <name evidence="4" type="primary">PyNblA</name>
</gene>
<dbReference type="EMBL" id="LC574080">
    <property type="protein sequence ID" value="BCK01946.1"/>
    <property type="molecule type" value="mRNA"/>
</dbReference>
<evidence type="ECO:0000256" key="2">
    <source>
        <dbReference type="ARBA" id="ARBA00021553"/>
    </source>
</evidence>
<feature type="compositionally biased region" description="Gly residues" evidence="3">
    <location>
        <begin position="228"/>
        <end position="238"/>
    </location>
</feature>
<feature type="region of interest" description="Disordered" evidence="3">
    <location>
        <begin position="68"/>
        <end position="152"/>
    </location>
</feature>
<dbReference type="SMR" id="A0A6S6RQX4"/>
<feature type="compositionally biased region" description="Low complexity" evidence="3">
    <location>
        <begin position="125"/>
        <end position="137"/>
    </location>
</feature>
<dbReference type="Pfam" id="PF04485">
    <property type="entry name" value="NblA"/>
    <property type="match status" value="1"/>
</dbReference>
<dbReference type="InterPro" id="IPR036904">
    <property type="entry name" value="NblA_sf"/>
</dbReference>
<feature type="compositionally biased region" description="Low complexity" evidence="3">
    <location>
        <begin position="68"/>
        <end position="98"/>
    </location>
</feature>
<feature type="compositionally biased region" description="Gly residues" evidence="3">
    <location>
        <begin position="99"/>
        <end position="108"/>
    </location>
</feature>
<proteinExistence type="evidence at transcript level"/>
<comment type="similarity">
    <text evidence="1">Belongs to the ycf18/nblA family.</text>
</comment>
<accession>A0A6S6RQX4</accession>
<protein>
    <recommendedName>
        <fullName evidence="2">Uncharacterized protein ycf18</fullName>
    </recommendedName>
</protein>
<evidence type="ECO:0000256" key="3">
    <source>
        <dbReference type="SAM" id="MobiDB-lite"/>
    </source>
</evidence>
<organism evidence="4">
    <name type="scientific">Pyropia yezoensis</name>
    <name type="common">Susabi-nori</name>
    <name type="synonym">Porphyra yezoensis</name>
    <dbReference type="NCBI Taxonomy" id="2788"/>
    <lineage>
        <taxon>Eukaryota</taxon>
        <taxon>Rhodophyta</taxon>
        <taxon>Bangiophyceae</taxon>
        <taxon>Bangiales</taxon>
        <taxon>Bangiaceae</taxon>
        <taxon>Pyropia</taxon>
    </lineage>
</organism>
<dbReference type="InterPro" id="IPR007574">
    <property type="entry name" value="NblA"/>
</dbReference>
<dbReference type="AlphaFoldDB" id="A0A6S6RQX4"/>
<sequence length="250" mass="25741">MADKLSTVCYHWGTIAYVVPAATPHGCADREAATAAAATSTGGEPRSRRVGVVAKRRRASVMWAPDRAAAGVRSAVGVPSRQRGGRGQPPRMTADGPSGTAGRGAGEGGEGEEEPEDNRTGAGEGAAASEAAPSGAAYVPTQEDLPEGVGDELPTKLTLSQQLLLKQYIEQVQTMSEQQCKELTLEVVRQMMVKDNILKSMLNEKAQKQLKLDAPDPSDFLSGPGDAPSGGGGRGGKTPPGAPPSQGGVK</sequence>
<feature type="region of interest" description="Disordered" evidence="3">
    <location>
        <begin position="209"/>
        <end position="250"/>
    </location>
</feature>
<dbReference type="Gene3D" id="1.10.287.670">
    <property type="entry name" value="Phycobilisome degradation protein NblA"/>
    <property type="match status" value="1"/>
</dbReference>
<evidence type="ECO:0000313" key="4">
    <source>
        <dbReference type="EMBL" id="BCK01946.1"/>
    </source>
</evidence>
<name>A0A6S6RQX4_PYRYE</name>
<reference evidence="4" key="1">
    <citation type="submission" date="2020-08" db="EMBL/GenBank/DDBJ databases">
        <title>Characterization of the nuclear- and plastid-encoded NblA-like genes in the red alga Pyropia yezoensis.</title>
        <authorList>
            <person name="Takio S."/>
        </authorList>
    </citation>
    <scope>NUCLEOTIDE SEQUENCE</scope>
    <source>
        <strain evidence="4">TU-1</strain>
    </source>
</reference>
<evidence type="ECO:0000256" key="1">
    <source>
        <dbReference type="ARBA" id="ARBA00008091"/>
    </source>
</evidence>
<dbReference type="SUPFAM" id="SSF109859">
    <property type="entry name" value="NblA-like"/>
    <property type="match status" value="1"/>
</dbReference>